<feature type="domain" description="Mycothiol-dependent maleylpyruvate isomerase metal-binding" evidence="2">
    <location>
        <begin position="14"/>
        <end position="137"/>
    </location>
</feature>
<organism evidence="3 4">
    <name type="scientific">Streptomyces olivoverticillatus</name>
    <dbReference type="NCBI Taxonomy" id="66427"/>
    <lineage>
        <taxon>Bacteria</taxon>
        <taxon>Bacillati</taxon>
        <taxon>Actinomycetota</taxon>
        <taxon>Actinomycetes</taxon>
        <taxon>Kitasatosporales</taxon>
        <taxon>Streptomycetaceae</taxon>
        <taxon>Streptomyces</taxon>
    </lineage>
</organism>
<dbReference type="InterPro" id="IPR034660">
    <property type="entry name" value="DinB/YfiT-like"/>
</dbReference>
<dbReference type="PANTHER" id="PTHR40758:SF1">
    <property type="entry name" value="CONSERVED PROTEIN"/>
    <property type="match status" value="1"/>
</dbReference>
<protein>
    <submittedName>
        <fullName evidence="3">Uncharacterized protein (TIGR03083 family)</fullName>
    </submittedName>
</protein>
<dbReference type="Proteomes" id="UP000556084">
    <property type="component" value="Unassembled WGS sequence"/>
</dbReference>
<keyword evidence="4" id="KW-1185">Reference proteome</keyword>
<evidence type="ECO:0000259" key="1">
    <source>
        <dbReference type="Pfam" id="PF07398"/>
    </source>
</evidence>
<evidence type="ECO:0000313" key="4">
    <source>
        <dbReference type="Proteomes" id="UP000556084"/>
    </source>
</evidence>
<evidence type="ECO:0000313" key="3">
    <source>
        <dbReference type="EMBL" id="MBB4892679.1"/>
    </source>
</evidence>
<dbReference type="InterPro" id="IPR010872">
    <property type="entry name" value="MDMPI_C-term_domain"/>
</dbReference>
<dbReference type="Pfam" id="PF11716">
    <property type="entry name" value="MDMPI_N"/>
    <property type="match status" value="1"/>
</dbReference>
<dbReference type="GO" id="GO:0005886">
    <property type="term" value="C:plasma membrane"/>
    <property type="evidence" value="ECO:0007669"/>
    <property type="project" value="TreeGrafter"/>
</dbReference>
<proteinExistence type="predicted"/>
<gene>
    <name evidence="3" type="ORF">FHS39_001690</name>
</gene>
<feature type="domain" description="MDMPI C-terminal" evidence="1">
    <location>
        <begin position="150"/>
        <end position="252"/>
    </location>
</feature>
<comment type="caution">
    <text evidence="3">The sequence shown here is derived from an EMBL/GenBank/DDBJ whole genome shotgun (WGS) entry which is preliminary data.</text>
</comment>
<dbReference type="PANTHER" id="PTHR40758">
    <property type="entry name" value="CONSERVED PROTEIN"/>
    <property type="match status" value="1"/>
</dbReference>
<dbReference type="EMBL" id="JACHJH010000002">
    <property type="protein sequence ID" value="MBB4892679.1"/>
    <property type="molecule type" value="Genomic_DNA"/>
</dbReference>
<sequence>MTLHSHERYCSEVLAQTGLLCTALEGADLKAPVPTCPEWTLADLLHHLGQAHRGVARIVEQRLTGFPGRPVGDATTGHPFDDAAGAARWLAEGAEALVAVLRASGPDATVWTFDGRNVSAFWARRMVHETVIHRADALLALGADFTIDPEIAADTLDEWLDIVGAPMVVEFRPELKKLCGPGRTLHLHATDTAPESGEWFIDATGELVTWRRSHEKAAVAVRGPMRDLLLLTYRRLPLDSAKVEVHGEREMLELWLENAKF</sequence>
<accession>A0A7W7LM84</accession>
<dbReference type="AlphaFoldDB" id="A0A7W7LM84"/>
<reference evidence="3 4" key="1">
    <citation type="submission" date="2020-08" db="EMBL/GenBank/DDBJ databases">
        <title>Genomic Encyclopedia of Type Strains, Phase III (KMG-III): the genomes of soil and plant-associated and newly described type strains.</title>
        <authorList>
            <person name="Whitman W."/>
        </authorList>
    </citation>
    <scope>NUCLEOTIDE SEQUENCE [LARGE SCALE GENOMIC DNA]</scope>
    <source>
        <strain evidence="3 4">CECT 3266</strain>
    </source>
</reference>
<dbReference type="Gene3D" id="1.20.120.450">
    <property type="entry name" value="dinb family like domain"/>
    <property type="match status" value="1"/>
</dbReference>
<evidence type="ECO:0000259" key="2">
    <source>
        <dbReference type="Pfam" id="PF11716"/>
    </source>
</evidence>
<dbReference type="InterPro" id="IPR024344">
    <property type="entry name" value="MDMPI_metal-binding"/>
</dbReference>
<dbReference type="InterPro" id="IPR017517">
    <property type="entry name" value="Maleyloyr_isom"/>
</dbReference>
<dbReference type="RefSeq" id="WP_184347904.1">
    <property type="nucleotide sequence ID" value="NZ_JACHJH010000002.1"/>
</dbReference>
<dbReference type="Pfam" id="PF07398">
    <property type="entry name" value="MDMPI_C"/>
    <property type="match status" value="1"/>
</dbReference>
<name>A0A7W7LM84_9ACTN</name>
<dbReference type="SUPFAM" id="SSF109854">
    <property type="entry name" value="DinB/YfiT-like putative metalloenzymes"/>
    <property type="match status" value="1"/>
</dbReference>
<dbReference type="NCBIfam" id="TIGR03083">
    <property type="entry name" value="maleylpyruvate isomerase family mycothiol-dependent enzyme"/>
    <property type="match status" value="1"/>
</dbReference>
<dbReference type="GO" id="GO:0046872">
    <property type="term" value="F:metal ion binding"/>
    <property type="evidence" value="ECO:0007669"/>
    <property type="project" value="InterPro"/>
</dbReference>